<evidence type="ECO:0000259" key="4">
    <source>
        <dbReference type="Pfam" id="PF21761"/>
    </source>
</evidence>
<dbReference type="PIRSF" id="PIRSF000103">
    <property type="entry name" value="HIBADH"/>
    <property type="match status" value="1"/>
</dbReference>
<dbReference type="GO" id="GO:0050661">
    <property type="term" value="F:NADP binding"/>
    <property type="evidence" value="ECO:0007669"/>
    <property type="project" value="InterPro"/>
</dbReference>
<dbReference type="EMBL" id="VFPH01000001">
    <property type="protein sequence ID" value="TQM43308.1"/>
    <property type="molecule type" value="Genomic_DNA"/>
</dbReference>
<dbReference type="InterPro" id="IPR051265">
    <property type="entry name" value="HIBADH-related_NP60_sf"/>
</dbReference>
<dbReference type="Proteomes" id="UP000319818">
    <property type="component" value="Unassembled WGS sequence"/>
</dbReference>
<dbReference type="Gene3D" id="3.40.50.720">
    <property type="entry name" value="NAD(P)-binding Rossmann-like Domain"/>
    <property type="match status" value="1"/>
</dbReference>
<feature type="domain" description="NADPH-dependent reductive aminase-like C-terminal" evidence="4">
    <location>
        <begin position="166"/>
        <end position="290"/>
    </location>
</feature>
<evidence type="ECO:0000256" key="2">
    <source>
        <dbReference type="ARBA" id="ARBA00023002"/>
    </source>
</evidence>
<evidence type="ECO:0000256" key="1">
    <source>
        <dbReference type="ARBA" id="ARBA00009080"/>
    </source>
</evidence>
<dbReference type="Pfam" id="PF03446">
    <property type="entry name" value="NAD_binding_2"/>
    <property type="match status" value="1"/>
</dbReference>
<dbReference type="InterPro" id="IPR036291">
    <property type="entry name" value="NAD(P)-bd_dom_sf"/>
</dbReference>
<dbReference type="PANTHER" id="PTHR43580:SF2">
    <property type="entry name" value="CYTOKINE-LIKE NUCLEAR FACTOR N-PAC"/>
    <property type="match status" value="1"/>
</dbReference>
<evidence type="ECO:0000313" key="6">
    <source>
        <dbReference type="Proteomes" id="UP000319818"/>
    </source>
</evidence>
<dbReference type="OrthoDB" id="9135493at2"/>
<organism evidence="5 6">
    <name type="scientific">Pseudonocardia cypriaca</name>
    <dbReference type="NCBI Taxonomy" id="882449"/>
    <lineage>
        <taxon>Bacteria</taxon>
        <taxon>Bacillati</taxon>
        <taxon>Actinomycetota</taxon>
        <taxon>Actinomycetes</taxon>
        <taxon>Pseudonocardiales</taxon>
        <taxon>Pseudonocardiaceae</taxon>
        <taxon>Pseudonocardia</taxon>
    </lineage>
</organism>
<comment type="similarity">
    <text evidence="1">Belongs to the HIBADH-related family.</text>
</comment>
<dbReference type="InterPro" id="IPR013328">
    <property type="entry name" value="6PGD_dom2"/>
</dbReference>
<keyword evidence="2" id="KW-0560">Oxidoreductase</keyword>
<keyword evidence="6" id="KW-1185">Reference proteome</keyword>
<reference evidence="5 6" key="1">
    <citation type="submission" date="2019-06" db="EMBL/GenBank/DDBJ databases">
        <title>Sequencing the genomes of 1000 actinobacteria strains.</title>
        <authorList>
            <person name="Klenk H.-P."/>
        </authorList>
    </citation>
    <scope>NUCLEOTIDE SEQUENCE [LARGE SCALE GENOMIC DNA]</scope>
    <source>
        <strain evidence="5 6">DSM 45511</strain>
    </source>
</reference>
<dbReference type="PANTHER" id="PTHR43580">
    <property type="entry name" value="OXIDOREDUCTASE GLYR1-RELATED"/>
    <property type="match status" value="1"/>
</dbReference>
<dbReference type="AlphaFoldDB" id="A0A543GB63"/>
<sequence length="291" mass="28995">MSDVASSPPPVSVLGLGSLGSALARALLTAGQPTTVWNRTAGRADDLVTIGASQAPTAAAAIAATEIVVIAVADEAAVRGVLGSAAGELAGRVLVNLTSGTPEQARSLAEWATAQGAAYLDGAAMSGVRLVGRADALFLYSGSAEAFTAVEGTVSAFGSAAHLGADAGIASLYDTALLGVNMSLLTGFYHALALVGSAGVDAREFAVVATGYLPFALGLLADHARQTVQGQYPPDEGTLDVLASAVDHLVTTSARAGVRTDVPDGIRALVQRGIDEGHGEHGPASLVEVLG</sequence>
<dbReference type="RefSeq" id="WP_142096671.1">
    <property type="nucleotide sequence ID" value="NZ_VFPH01000001.1"/>
</dbReference>
<dbReference type="Pfam" id="PF21761">
    <property type="entry name" value="RedAm-like_C"/>
    <property type="match status" value="1"/>
</dbReference>
<comment type="caution">
    <text evidence="5">The sequence shown here is derived from an EMBL/GenBank/DDBJ whole genome shotgun (WGS) entry which is preliminary data.</text>
</comment>
<dbReference type="Gene3D" id="1.10.1040.10">
    <property type="entry name" value="N-(1-d-carboxylethyl)-l-norvaline Dehydrogenase, domain 2"/>
    <property type="match status" value="1"/>
</dbReference>
<proteinExistence type="inferred from homology"/>
<evidence type="ECO:0000259" key="3">
    <source>
        <dbReference type="Pfam" id="PF03446"/>
    </source>
</evidence>
<protein>
    <submittedName>
        <fullName evidence="5">3-hydroxyisobutyrate dehydrogenase-like beta-hydroxyacid dehydrogenase</fullName>
    </submittedName>
</protein>
<gene>
    <name evidence="5" type="ORF">FB388_0652</name>
</gene>
<name>A0A543GB63_9PSEU</name>
<accession>A0A543GB63</accession>
<dbReference type="SUPFAM" id="SSF51735">
    <property type="entry name" value="NAD(P)-binding Rossmann-fold domains"/>
    <property type="match status" value="1"/>
</dbReference>
<dbReference type="GO" id="GO:0016491">
    <property type="term" value="F:oxidoreductase activity"/>
    <property type="evidence" value="ECO:0007669"/>
    <property type="project" value="UniProtKB-KW"/>
</dbReference>
<dbReference type="InterPro" id="IPR006115">
    <property type="entry name" value="6PGDH_NADP-bd"/>
</dbReference>
<evidence type="ECO:0000313" key="5">
    <source>
        <dbReference type="EMBL" id="TQM43308.1"/>
    </source>
</evidence>
<dbReference type="InterPro" id="IPR048666">
    <property type="entry name" value="RedAm-like_C"/>
</dbReference>
<dbReference type="InterPro" id="IPR015815">
    <property type="entry name" value="HIBADH-related"/>
</dbReference>
<feature type="domain" description="6-phosphogluconate dehydrogenase NADP-binding" evidence="3">
    <location>
        <begin position="11"/>
        <end position="159"/>
    </location>
</feature>